<name>A0AAX3XJ43_9CAUD</name>
<evidence type="ECO:0000313" key="3">
    <source>
        <dbReference type="Proteomes" id="UP001487040"/>
    </source>
</evidence>
<organism evidence="2 3">
    <name type="scientific">Lactobacillus phage LFP01</name>
    <dbReference type="NCBI Taxonomy" id="3051505"/>
    <lineage>
        <taxon>Viruses</taxon>
        <taxon>Duplodnaviria</taxon>
        <taxon>Heunggongvirae</taxon>
        <taxon>Uroviricota</taxon>
        <taxon>Caudoviricetes</taxon>
    </lineage>
</organism>
<keyword evidence="1" id="KW-1133">Transmembrane helix</keyword>
<keyword evidence="1" id="KW-0472">Membrane</keyword>
<dbReference type="EMBL" id="OR048821">
    <property type="protein sequence ID" value="WIU42481.1"/>
    <property type="molecule type" value="Genomic_DNA"/>
</dbReference>
<feature type="transmembrane region" description="Helical" evidence="1">
    <location>
        <begin position="6"/>
        <end position="24"/>
    </location>
</feature>
<accession>A0AAX3XJ43</accession>
<evidence type="ECO:0000313" key="2">
    <source>
        <dbReference type="EMBL" id="WIU42481.1"/>
    </source>
</evidence>
<keyword evidence="3" id="KW-1185">Reference proteome</keyword>
<evidence type="ECO:0000256" key="1">
    <source>
        <dbReference type="SAM" id="Phobius"/>
    </source>
</evidence>
<dbReference type="Proteomes" id="UP001487040">
    <property type="component" value="Segment"/>
</dbReference>
<sequence>MWIISVIIKWFAIIMWALWVLGLLHETVTTRHFKSLIGFIIALFLGLIIVFPISNWSDKLVDAHHEATAKTAKTTSDSSDDVADAEIPGNKVDTSDFDNHDFYYTKGDDDNIRYFINNDDKLTAIKQIFSPDPMTTEYVKMQLTEILDDNNIKYTLDKLKANSYIPGGDSFNVYSPKYKRWFHVQMQRTGSKISQYSIFAGKDTDADD</sequence>
<keyword evidence="1" id="KW-0812">Transmembrane</keyword>
<reference evidence="2 3" key="1">
    <citation type="submission" date="2023-05" db="EMBL/GenBank/DDBJ databases">
        <authorList>
            <person name="Wen Q.N."/>
        </authorList>
    </citation>
    <scope>NUCLEOTIDE SEQUENCE [LARGE SCALE GENOMIC DNA]</scope>
</reference>
<proteinExistence type="predicted"/>
<gene>
    <name evidence="2" type="ORF">LFP01_00031</name>
</gene>
<feature type="transmembrane region" description="Helical" evidence="1">
    <location>
        <begin position="36"/>
        <end position="56"/>
    </location>
</feature>
<protein>
    <submittedName>
        <fullName evidence="2">Uncharacterized protein</fullName>
    </submittedName>
</protein>